<protein>
    <recommendedName>
        <fullName evidence="9">Glycosyltransferase family 28 N-terminal domain-containing protein</fullName>
    </recommendedName>
</protein>
<dbReference type="AlphaFoldDB" id="A0AAD6I6L9"/>
<gene>
    <name evidence="7" type="ORF">N7460_009972</name>
</gene>
<name>A0AAD6I6L9_PENCN</name>
<evidence type="ECO:0000259" key="6">
    <source>
        <dbReference type="Pfam" id="PF06722"/>
    </source>
</evidence>
<dbReference type="PANTHER" id="PTHR48050">
    <property type="entry name" value="STEROL 3-BETA-GLUCOSYLTRANSFERASE"/>
    <property type="match status" value="1"/>
</dbReference>
<organism evidence="7 8">
    <name type="scientific">Penicillium canescens</name>
    <dbReference type="NCBI Taxonomy" id="5083"/>
    <lineage>
        <taxon>Eukaryota</taxon>
        <taxon>Fungi</taxon>
        <taxon>Dikarya</taxon>
        <taxon>Ascomycota</taxon>
        <taxon>Pezizomycotina</taxon>
        <taxon>Eurotiomycetes</taxon>
        <taxon>Eurotiomycetidae</taxon>
        <taxon>Eurotiales</taxon>
        <taxon>Aspergillaceae</taxon>
        <taxon>Penicillium</taxon>
    </lineage>
</organism>
<keyword evidence="2" id="KW-0808">Transferase</keyword>
<dbReference type="GO" id="GO:0006629">
    <property type="term" value="P:lipid metabolic process"/>
    <property type="evidence" value="ECO:0007669"/>
    <property type="project" value="UniProtKB-KW"/>
</dbReference>
<keyword evidence="3" id="KW-0443">Lipid metabolism</keyword>
<dbReference type="PANTHER" id="PTHR48050:SF27">
    <property type="entry name" value="GLUCOSYLTRANSFERASE, PUTATIVE (AFU_ORTHOLOGUE AFUA_7G04880)-RELATED"/>
    <property type="match status" value="1"/>
</dbReference>
<feature type="compositionally biased region" description="Low complexity" evidence="4">
    <location>
        <begin position="631"/>
        <end position="651"/>
    </location>
</feature>
<sequence>MDAYGNRDEPAPSYRWAAEDHELISQSADVRNLGEWEILTSLADGRIDVNLDSVIARNIAKSIAHVIDLQQEDLHNPLRQKVPPFAFDLELNIVIQIVGSRGDVQPFVALGNELQKRGHRVRIATHDVFAAFVTQSGLEFFPIGGNPTELMAYMVKNPGLLPQMETLRSGEIQKKRAMVRTMLDGCWRSCIENNPISNEPFVADAIIANPPSFAHIHCAQALSIPLHLMFTMPWSSTTVFPHPLANLKPSRMDPSIANLISFGVAEWLTWQGLGDVINKWRATLDLEPIAMVQGPGLAESLKIPFTYCWSPALVPKPMDWPSHIDVCGFFFRDQPTYKPSEELMIFLESGPPPVYIGFGSIVVEEPQSLTNAVLSAVAAADVRAIVSRGWSNLGVGSSNSKDVFYLDDCPHEWLFQNVAAVVHHGGAGTTACGLFNGRPTVVVPFFGDQPFWGDMIARAGAGPRPIPQASLNTRNLTDAIRFCLTAEANEAAQRISMKMRTESGLNAAVESFYRHLPAQRMRCQIMPKQAAVWTYIKSKRQIQLSKTAVQTLIDHSKIEIKHLRCYDINPLIIENRRWDPLTGILSAAATTGSNLLKSTTGMVANPYREYKRNHPDVSSQDTALSDIQPLSSTSSISSSGQQSGKRGGKSTSTAVSMAGTFLGGFGKFTGQYFKGVVVDVPHAVAEGFRQVPRLYGEEPKDYGTIDSWKSGAIFGGRNFVDGMTDGFKGLVTEPYQGAKEEGALGVVKGLVKGTIGFATKIPSAGLGLVAYPFQGIAKSIESTVRSKTRKAVINARLKDGYSLTQRQNMTPEEQNHVLRTFEALLRGTST</sequence>
<dbReference type="SUPFAM" id="SSF53756">
    <property type="entry name" value="UDP-Glycosyltransferase/glycogen phosphorylase"/>
    <property type="match status" value="1"/>
</dbReference>
<dbReference type="EMBL" id="JAQJZL010000012">
    <property type="protein sequence ID" value="KAJ6034155.1"/>
    <property type="molecule type" value="Genomic_DNA"/>
</dbReference>
<reference evidence="7" key="1">
    <citation type="journal article" date="2023" name="IMA Fungus">
        <title>Comparative genomic study of the Penicillium genus elucidates a diverse pangenome and 15 lateral gene transfer events.</title>
        <authorList>
            <person name="Petersen C."/>
            <person name="Sorensen T."/>
            <person name="Nielsen M.R."/>
            <person name="Sondergaard T.E."/>
            <person name="Sorensen J.L."/>
            <person name="Fitzpatrick D.A."/>
            <person name="Frisvad J.C."/>
            <person name="Nielsen K.L."/>
        </authorList>
    </citation>
    <scope>NUCLEOTIDE SEQUENCE</scope>
    <source>
        <strain evidence="7">IBT 15450</strain>
    </source>
</reference>
<comment type="subcellular location">
    <subcellularLocation>
        <location evidence="1">Endomembrane system</location>
        <topology evidence="1">Peripheral membrane protein</topology>
    </subcellularLocation>
</comment>
<comment type="caution">
    <text evidence="7">The sequence shown here is derived from an EMBL/GenBank/DDBJ whole genome shotgun (WGS) entry which is preliminary data.</text>
</comment>
<dbReference type="Gene3D" id="3.40.50.2000">
    <property type="entry name" value="Glycogen Phosphorylase B"/>
    <property type="match status" value="2"/>
</dbReference>
<evidence type="ECO:0000256" key="1">
    <source>
        <dbReference type="ARBA" id="ARBA00004184"/>
    </source>
</evidence>
<dbReference type="CDD" id="cd03784">
    <property type="entry name" value="GT1_Gtf-like"/>
    <property type="match status" value="1"/>
</dbReference>
<dbReference type="InterPro" id="IPR004276">
    <property type="entry name" value="GlycoTrans_28_N"/>
</dbReference>
<reference evidence="7" key="2">
    <citation type="submission" date="2023-01" db="EMBL/GenBank/DDBJ databases">
        <authorList>
            <person name="Petersen C."/>
        </authorList>
    </citation>
    <scope>NUCLEOTIDE SEQUENCE</scope>
    <source>
        <strain evidence="7">IBT 15450</strain>
    </source>
</reference>
<evidence type="ECO:0000256" key="4">
    <source>
        <dbReference type="SAM" id="MobiDB-lite"/>
    </source>
</evidence>
<evidence type="ECO:0008006" key="9">
    <source>
        <dbReference type="Google" id="ProtNLM"/>
    </source>
</evidence>
<dbReference type="Pfam" id="PF03033">
    <property type="entry name" value="Glyco_transf_28"/>
    <property type="match status" value="1"/>
</dbReference>
<dbReference type="Pfam" id="PF06722">
    <property type="entry name" value="EryCIII-like_C"/>
    <property type="match status" value="1"/>
</dbReference>
<dbReference type="Proteomes" id="UP001219568">
    <property type="component" value="Unassembled WGS sequence"/>
</dbReference>
<dbReference type="InterPro" id="IPR010610">
    <property type="entry name" value="EryCIII-like_C"/>
</dbReference>
<dbReference type="GO" id="GO:0016906">
    <property type="term" value="F:sterol 3-beta-glucosyltransferase activity"/>
    <property type="evidence" value="ECO:0007669"/>
    <property type="project" value="UniProtKB-ARBA"/>
</dbReference>
<dbReference type="InterPro" id="IPR002213">
    <property type="entry name" value="UDP_glucos_trans"/>
</dbReference>
<feature type="region of interest" description="Disordered" evidence="4">
    <location>
        <begin position="629"/>
        <end position="651"/>
    </location>
</feature>
<dbReference type="InterPro" id="IPR050426">
    <property type="entry name" value="Glycosyltransferase_28"/>
</dbReference>
<evidence type="ECO:0000256" key="3">
    <source>
        <dbReference type="ARBA" id="ARBA00023098"/>
    </source>
</evidence>
<evidence type="ECO:0000256" key="2">
    <source>
        <dbReference type="ARBA" id="ARBA00022679"/>
    </source>
</evidence>
<dbReference type="FunFam" id="3.40.50.2000:FF:000100">
    <property type="entry name" value="Glycosyltransferase family 1 protein"/>
    <property type="match status" value="1"/>
</dbReference>
<dbReference type="FunFam" id="3.40.50.2000:FF:000009">
    <property type="entry name" value="Sterol 3-beta-glucosyltransferase UGT80A2"/>
    <property type="match status" value="1"/>
</dbReference>
<evidence type="ECO:0000313" key="7">
    <source>
        <dbReference type="EMBL" id="KAJ6034155.1"/>
    </source>
</evidence>
<proteinExistence type="predicted"/>
<keyword evidence="8" id="KW-1185">Reference proteome</keyword>
<feature type="domain" description="Erythromycin biosynthesis protein CIII-like C-terminal" evidence="6">
    <location>
        <begin position="398"/>
        <end position="498"/>
    </location>
</feature>
<feature type="domain" description="Glycosyltransferase family 28 N-terminal" evidence="5">
    <location>
        <begin position="93"/>
        <end position="241"/>
    </location>
</feature>
<evidence type="ECO:0000259" key="5">
    <source>
        <dbReference type="Pfam" id="PF03033"/>
    </source>
</evidence>
<dbReference type="GO" id="GO:0005975">
    <property type="term" value="P:carbohydrate metabolic process"/>
    <property type="evidence" value="ECO:0007669"/>
    <property type="project" value="InterPro"/>
</dbReference>
<accession>A0AAD6I6L9</accession>
<evidence type="ECO:0000313" key="8">
    <source>
        <dbReference type="Proteomes" id="UP001219568"/>
    </source>
</evidence>
<dbReference type="GO" id="GO:0012505">
    <property type="term" value="C:endomembrane system"/>
    <property type="evidence" value="ECO:0007669"/>
    <property type="project" value="UniProtKB-SubCell"/>
</dbReference>